<dbReference type="PROSITE" id="PS50920">
    <property type="entry name" value="SOLCAR"/>
    <property type="match status" value="3"/>
</dbReference>
<evidence type="ECO:0000256" key="1">
    <source>
        <dbReference type="ARBA" id="ARBA00004448"/>
    </source>
</evidence>
<comment type="caution">
    <text evidence="12">The sequence shown here is derived from an EMBL/GenBank/DDBJ whole genome shotgun (WGS) entry which is preliminary data.</text>
</comment>
<dbReference type="InterPro" id="IPR018108">
    <property type="entry name" value="MCP_transmembrane"/>
</dbReference>
<keyword evidence="4 10" id="KW-0812">Transmembrane</keyword>
<dbReference type="Proteomes" id="UP000797356">
    <property type="component" value="Chromosome 9"/>
</dbReference>
<keyword evidence="13" id="KW-1185">Reference proteome</keyword>
<keyword evidence="8" id="KW-0496">Mitochondrion</keyword>
<keyword evidence="7" id="KW-1133">Transmembrane helix</keyword>
<dbReference type="GO" id="GO:0005743">
    <property type="term" value="C:mitochondrial inner membrane"/>
    <property type="evidence" value="ECO:0007669"/>
    <property type="project" value="UniProtKB-SubCell"/>
</dbReference>
<comment type="similarity">
    <text evidence="2 11">Belongs to the mitochondrial carrier (TC 2.A.29) family.</text>
</comment>
<dbReference type="GO" id="GO:1990547">
    <property type="term" value="P:mitochondrial phosphate ion transmembrane transport"/>
    <property type="evidence" value="ECO:0007669"/>
    <property type="project" value="InterPro"/>
</dbReference>
<gene>
    <name evidence="12" type="ORF">COCNU_09G005710</name>
</gene>
<evidence type="ECO:0000256" key="8">
    <source>
        <dbReference type="ARBA" id="ARBA00023128"/>
    </source>
</evidence>
<proteinExistence type="inferred from homology"/>
<feature type="repeat" description="Solcar" evidence="10">
    <location>
        <begin position="335"/>
        <end position="414"/>
    </location>
</feature>
<accession>A0A8K0IJK2</accession>
<evidence type="ECO:0000256" key="5">
    <source>
        <dbReference type="ARBA" id="ARBA00022737"/>
    </source>
</evidence>
<dbReference type="SUPFAM" id="SSF103506">
    <property type="entry name" value="Mitochondrial carrier"/>
    <property type="match status" value="1"/>
</dbReference>
<dbReference type="GO" id="GO:0005315">
    <property type="term" value="F:phosphate transmembrane transporter activity"/>
    <property type="evidence" value="ECO:0007669"/>
    <property type="project" value="InterPro"/>
</dbReference>
<dbReference type="PANTHER" id="PTHR45671:SF4">
    <property type="entry name" value="MITOCHONDRIAL PHOSPHATE CARRIER PROTEIN 1, MITOCHONDRIAL"/>
    <property type="match status" value="1"/>
</dbReference>
<dbReference type="PANTHER" id="PTHR45671">
    <property type="entry name" value="SOLUTE CARRIER FAMILY 25 (MITOCHONDRIAL CARRIER PHOSPHATE CARRIER), MEMBER 3, LIKE-RELATED-RELATED"/>
    <property type="match status" value="1"/>
</dbReference>
<name>A0A8K0IJK2_COCNU</name>
<dbReference type="AlphaFoldDB" id="A0A8K0IJK2"/>
<keyword evidence="6" id="KW-0999">Mitochondrion inner membrane</keyword>
<protein>
    <submittedName>
        <fullName evidence="12">Putative Mitochondrial phosphate carrier protein 1, mitochondrial</fullName>
    </submittedName>
</protein>
<dbReference type="InterPro" id="IPR044677">
    <property type="entry name" value="SLC25A3/Pic2/Mir1-like"/>
</dbReference>
<evidence type="ECO:0000256" key="3">
    <source>
        <dbReference type="ARBA" id="ARBA00022448"/>
    </source>
</evidence>
<evidence type="ECO:0000256" key="9">
    <source>
        <dbReference type="ARBA" id="ARBA00023136"/>
    </source>
</evidence>
<evidence type="ECO:0000313" key="12">
    <source>
        <dbReference type="EMBL" id="KAG1361108.1"/>
    </source>
</evidence>
<evidence type="ECO:0000256" key="6">
    <source>
        <dbReference type="ARBA" id="ARBA00022792"/>
    </source>
</evidence>
<keyword evidence="5" id="KW-0677">Repeat</keyword>
<evidence type="ECO:0000256" key="7">
    <source>
        <dbReference type="ARBA" id="ARBA00022989"/>
    </source>
</evidence>
<dbReference type="Pfam" id="PF00153">
    <property type="entry name" value="Mito_carr"/>
    <property type="match status" value="2"/>
</dbReference>
<evidence type="ECO:0000256" key="10">
    <source>
        <dbReference type="PROSITE-ProRule" id="PRU00282"/>
    </source>
</evidence>
<evidence type="ECO:0000256" key="4">
    <source>
        <dbReference type="ARBA" id="ARBA00022692"/>
    </source>
</evidence>
<keyword evidence="3 11" id="KW-0813">Transport</keyword>
<keyword evidence="9 10" id="KW-0472">Membrane</keyword>
<reference evidence="12" key="1">
    <citation type="journal article" date="2017" name="Gigascience">
        <title>The genome draft of coconut (Cocos nucifera).</title>
        <authorList>
            <person name="Xiao Y."/>
            <person name="Xu P."/>
            <person name="Fan H."/>
            <person name="Baudouin L."/>
            <person name="Xia W."/>
            <person name="Bocs S."/>
            <person name="Xu J."/>
            <person name="Li Q."/>
            <person name="Guo A."/>
            <person name="Zhou L."/>
            <person name="Li J."/>
            <person name="Wu Y."/>
            <person name="Ma Z."/>
            <person name="Armero A."/>
            <person name="Issali A.E."/>
            <person name="Liu N."/>
            <person name="Peng M."/>
            <person name="Yang Y."/>
        </authorList>
    </citation>
    <scope>NUCLEOTIDE SEQUENCE</scope>
    <source>
        <tissue evidence="12">Spear leaf of Hainan Tall coconut</tissue>
    </source>
</reference>
<evidence type="ECO:0000256" key="2">
    <source>
        <dbReference type="ARBA" id="ARBA00006375"/>
    </source>
</evidence>
<comment type="subcellular location">
    <subcellularLocation>
        <location evidence="1">Mitochondrion inner membrane</location>
        <topology evidence="1">Multi-pass membrane protein</topology>
    </subcellularLocation>
</comment>
<feature type="repeat" description="Solcar" evidence="10">
    <location>
        <begin position="234"/>
        <end position="318"/>
    </location>
</feature>
<sequence length="417" mass="45507">MESFLGEEWSPSENEKFEEALAEFDLNGQDWLEQLNETLPATKELTDHCINFSMDLGCINNGCNLILPGIAHSNVTKDGDSGILSMDNPLQEMNGIGSSSLNATIAAKTVVMEGGSSSSIADEVITLPSSAKPETERLTSPIAATEASMEAIAPTSTKGMPWTEEEHSLSFQVNPVKYNSIFLGLNILVKEHGPSSLWRGWAGKFFGYGVQGGCKFGLYEYFKKMYSDILVGYNRSIIFFISSASAQVIADVALCPFEAVKVRVQTQPKFAKGLIDGFPRVFASEGLSGFYRGLLPLWGRNLPFSILMFSSFEHTVDILYHNVIQKKREDCSRAQQLGVTCVAGYTAGAIGTIVSNPADNIVASLYNKKANGVLQAVKSIGVLNLFTRSLPIRFTLVGPVITMQWFLYDTIKVLTGL</sequence>
<dbReference type="FunFam" id="1.50.40.10:FF:000070">
    <property type="entry name" value="Mitochondrial phosphate carrier protein 1, mitochondrial"/>
    <property type="match status" value="1"/>
</dbReference>
<evidence type="ECO:0000256" key="11">
    <source>
        <dbReference type="RuleBase" id="RU000488"/>
    </source>
</evidence>
<reference evidence="12" key="2">
    <citation type="submission" date="2019-07" db="EMBL/GenBank/DDBJ databases">
        <authorList>
            <person name="Yang Y."/>
            <person name="Bocs S."/>
            <person name="Baudouin L."/>
        </authorList>
    </citation>
    <scope>NUCLEOTIDE SEQUENCE</scope>
    <source>
        <tissue evidence="12">Spear leaf of Hainan Tall coconut</tissue>
    </source>
</reference>
<dbReference type="Gene3D" id="1.50.40.10">
    <property type="entry name" value="Mitochondrial carrier domain"/>
    <property type="match status" value="1"/>
</dbReference>
<dbReference type="EMBL" id="CM017880">
    <property type="protein sequence ID" value="KAG1361108.1"/>
    <property type="molecule type" value="Genomic_DNA"/>
</dbReference>
<evidence type="ECO:0000313" key="13">
    <source>
        <dbReference type="Proteomes" id="UP000797356"/>
    </source>
</evidence>
<organism evidence="12 13">
    <name type="scientific">Cocos nucifera</name>
    <name type="common">Coconut palm</name>
    <dbReference type="NCBI Taxonomy" id="13894"/>
    <lineage>
        <taxon>Eukaryota</taxon>
        <taxon>Viridiplantae</taxon>
        <taxon>Streptophyta</taxon>
        <taxon>Embryophyta</taxon>
        <taxon>Tracheophyta</taxon>
        <taxon>Spermatophyta</taxon>
        <taxon>Magnoliopsida</taxon>
        <taxon>Liliopsida</taxon>
        <taxon>Arecaceae</taxon>
        <taxon>Arecoideae</taxon>
        <taxon>Cocoseae</taxon>
        <taxon>Attaleinae</taxon>
        <taxon>Cocos</taxon>
    </lineage>
</organism>
<dbReference type="InterPro" id="IPR023395">
    <property type="entry name" value="MCP_dom_sf"/>
</dbReference>
<feature type="repeat" description="Solcar" evidence="10">
    <location>
        <begin position="139"/>
        <end position="225"/>
    </location>
</feature>
<dbReference type="OrthoDB" id="427452at2759"/>